<dbReference type="Gene3D" id="3.40.50.1820">
    <property type="entry name" value="alpha/beta hydrolase"/>
    <property type="match status" value="1"/>
</dbReference>
<evidence type="ECO:0000256" key="1">
    <source>
        <dbReference type="SAM" id="SignalP"/>
    </source>
</evidence>
<protein>
    <submittedName>
        <fullName evidence="2">Lipase</fullName>
    </submittedName>
</protein>
<accession>A0A5C4U2A0</accession>
<proteinExistence type="predicted"/>
<dbReference type="Proteomes" id="UP000312032">
    <property type="component" value="Unassembled WGS sequence"/>
</dbReference>
<dbReference type="InterPro" id="IPR029058">
    <property type="entry name" value="AB_hydrolase_fold"/>
</dbReference>
<dbReference type="SUPFAM" id="SSF53474">
    <property type="entry name" value="alpha/beta-Hydrolases"/>
    <property type="match status" value="1"/>
</dbReference>
<dbReference type="AlphaFoldDB" id="A0A5C4U2A0"/>
<gene>
    <name evidence="2" type="ORF">FHE74_08455</name>
</gene>
<evidence type="ECO:0000313" key="2">
    <source>
        <dbReference type="EMBL" id="TNL96052.1"/>
    </source>
</evidence>
<dbReference type="PANTHER" id="PTHR34853">
    <property type="match status" value="1"/>
</dbReference>
<dbReference type="GO" id="GO:0004806">
    <property type="term" value="F:triacylglycerol lipase activity"/>
    <property type="evidence" value="ECO:0007669"/>
    <property type="project" value="InterPro"/>
</dbReference>
<dbReference type="Pfam" id="PF03583">
    <property type="entry name" value="LIP"/>
    <property type="match status" value="1"/>
</dbReference>
<feature type="chain" id="PRO_5023006566" evidence="1">
    <location>
        <begin position="23"/>
        <end position="449"/>
    </location>
</feature>
<feature type="signal peptide" evidence="1">
    <location>
        <begin position="1"/>
        <end position="22"/>
    </location>
</feature>
<comment type="caution">
    <text evidence="2">The sequence shown here is derived from an EMBL/GenBank/DDBJ whole genome shotgun (WGS) entry which is preliminary data.</text>
</comment>
<reference evidence="2 3" key="1">
    <citation type="submission" date="2019-06" db="EMBL/GenBank/DDBJ databases">
        <authorList>
            <person name="Li J."/>
        </authorList>
    </citation>
    <scope>NUCLEOTIDE SEQUENCE [LARGE SCALE GENOMIC DNA]</scope>
    <source>
        <strain evidence="2 3">LMG 28165</strain>
    </source>
</reference>
<dbReference type="EMBL" id="VDHJ01000011">
    <property type="protein sequence ID" value="TNL96052.1"/>
    <property type="molecule type" value="Genomic_DNA"/>
</dbReference>
<dbReference type="RefSeq" id="WP_139466075.1">
    <property type="nucleotide sequence ID" value="NZ_VDHJ01000011.1"/>
</dbReference>
<dbReference type="PIRSF" id="PIRSF029171">
    <property type="entry name" value="Esterase_LipA"/>
    <property type="match status" value="1"/>
</dbReference>
<keyword evidence="3" id="KW-1185">Reference proteome</keyword>
<dbReference type="Gene3D" id="1.10.260.130">
    <property type="match status" value="1"/>
</dbReference>
<dbReference type="OrthoDB" id="9798122at2"/>
<sequence>MKKIATAAFSALLCLSTPLAHASSFNPHNSPELQAGSSLIDAGSSAIKDSGIPSPSSFDASDPFYDPPAELPATAGQIIRTQPTEHIGPLLASATKILYTSSTVHGDIVPVSGLLLEPTAPWRGSGPRPTVVMAPGTRGGADACAPSRSAYQALSLDAGSGNLNANYEIPFAYAAASAGMRVVVTDYIGLGTPGPHTYVLHTEEGNAVLDAARAGLQASGSAPDSPVGFWGYSQGGGSVAAAAERAASYAPDLNVKGVYSGAPPANLPEVIKAVDGSSIIGVLGISLVGYPARYPELNAEIDRIFNEKGKRFIEDSANSCISDAAKKWGLMDSRTLTNSGKSMAEEAANSELLHSYLSRENLGQHAPVAPVMISSSKADDIIPNFQVEQLAKDYCSLGGKVFYYNNGLDSLTSSQPYAVDHAVGMFTDAPASFAFLNDRFNDVPMQHSC</sequence>
<dbReference type="GO" id="GO:0016042">
    <property type="term" value="P:lipid catabolic process"/>
    <property type="evidence" value="ECO:0007669"/>
    <property type="project" value="InterPro"/>
</dbReference>
<keyword evidence="1" id="KW-0732">Signal</keyword>
<dbReference type="InterPro" id="IPR005152">
    <property type="entry name" value="Lipase_secreted"/>
</dbReference>
<dbReference type="PANTHER" id="PTHR34853:SF1">
    <property type="entry name" value="LIPASE 5"/>
    <property type="match status" value="1"/>
</dbReference>
<evidence type="ECO:0000313" key="3">
    <source>
        <dbReference type="Proteomes" id="UP000312032"/>
    </source>
</evidence>
<name>A0A5C4U2A0_9CORY</name>
<organism evidence="2 3">
    <name type="scientific">Corynebacterium tapiri</name>
    <dbReference type="NCBI Taxonomy" id="1448266"/>
    <lineage>
        <taxon>Bacteria</taxon>
        <taxon>Bacillati</taxon>
        <taxon>Actinomycetota</taxon>
        <taxon>Actinomycetes</taxon>
        <taxon>Mycobacteriales</taxon>
        <taxon>Corynebacteriaceae</taxon>
        <taxon>Corynebacterium</taxon>
    </lineage>
</organism>